<evidence type="ECO:0000256" key="7">
    <source>
        <dbReference type="ARBA" id="ARBA00023242"/>
    </source>
</evidence>
<keyword evidence="13" id="KW-1185">Reference proteome</keyword>
<feature type="domain" description="Dof-type" evidence="11">
    <location>
        <begin position="29"/>
        <end position="83"/>
    </location>
</feature>
<evidence type="ECO:0000256" key="4">
    <source>
        <dbReference type="ARBA" id="ARBA00023015"/>
    </source>
</evidence>
<keyword evidence="5 8" id="KW-0238">DNA-binding</keyword>
<dbReference type="InterPro" id="IPR003851">
    <property type="entry name" value="Znf_Dof"/>
</dbReference>
<keyword evidence="6 9" id="KW-0804">Transcription</keyword>
<keyword evidence="1 9" id="KW-0479">Metal-binding</keyword>
<feature type="compositionally biased region" description="Pro residues" evidence="10">
    <location>
        <begin position="20"/>
        <end position="30"/>
    </location>
</feature>
<evidence type="ECO:0000313" key="12">
    <source>
        <dbReference type="EMBL" id="KAJ7966670.1"/>
    </source>
</evidence>
<comment type="function">
    <text evidence="9">Transcription factor that binds specifically to a 5'-AA[AG]G-3' consensus core sequence.</text>
</comment>
<dbReference type="PROSITE" id="PS50884">
    <property type="entry name" value="ZF_DOF_2"/>
    <property type="match status" value="1"/>
</dbReference>
<dbReference type="Pfam" id="PF02701">
    <property type="entry name" value="Zn_ribbon_Dof"/>
    <property type="match status" value="1"/>
</dbReference>
<name>A0AAD7M0U8_QUISA</name>
<evidence type="ECO:0000256" key="1">
    <source>
        <dbReference type="ARBA" id="ARBA00022723"/>
    </source>
</evidence>
<evidence type="ECO:0000256" key="5">
    <source>
        <dbReference type="ARBA" id="ARBA00023125"/>
    </source>
</evidence>
<feature type="compositionally biased region" description="Low complexity" evidence="10">
    <location>
        <begin position="84"/>
        <end position="99"/>
    </location>
</feature>
<evidence type="ECO:0000256" key="2">
    <source>
        <dbReference type="ARBA" id="ARBA00022771"/>
    </source>
</evidence>
<reference evidence="12" key="1">
    <citation type="journal article" date="2023" name="Science">
        <title>Elucidation of the pathway for biosynthesis of saponin adjuvants from the soapbark tree.</title>
        <authorList>
            <person name="Reed J."/>
            <person name="Orme A."/>
            <person name="El-Demerdash A."/>
            <person name="Owen C."/>
            <person name="Martin L.B.B."/>
            <person name="Misra R.C."/>
            <person name="Kikuchi S."/>
            <person name="Rejzek M."/>
            <person name="Martin A.C."/>
            <person name="Harkess A."/>
            <person name="Leebens-Mack J."/>
            <person name="Louveau T."/>
            <person name="Stephenson M.J."/>
            <person name="Osbourn A."/>
        </authorList>
    </citation>
    <scope>NUCLEOTIDE SEQUENCE</scope>
    <source>
        <strain evidence="12">S10</strain>
    </source>
</reference>
<dbReference type="EMBL" id="JARAOO010000006">
    <property type="protein sequence ID" value="KAJ7966670.1"/>
    <property type="molecule type" value="Genomic_DNA"/>
</dbReference>
<proteinExistence type="predicted"/>
<sequence length="213" mass="23261">MQSCSSDRRSAAKTQQSMGYPPPPRTEPLPCPRCDSTNTKFCYYNNYSLSQPRYLCKSCRRYWTHGGTLRNVPVGGNTRKTSKKAISSSSSSSSSASTIQQIPACPLPFVPELNPEMASNEFNLNEKEGALLDYSEGLPAFNGYELVNSCDGMGRIWTLPELSDDNGVADCGDGTAGPSSGYNNTWQMVADEDRFAWPDLAISTLTGPAHDFK</sequence>
<dbReference type="Proteomes" id="UP001163823">
    <property type="component" value="Chromosome 6"/>
</dbReference>
<evidence type="ECO:0000256" key="6">
    <source>
        <dbReference type="ARBA" id="ARBA00023163"/>
    </source>
</evidence>
<evidence type="ECO:0000313" key="13">
    <source>
        <dbReference type="Proteomes" id="UP001163823"/>
    </source>
</evidence>
<dbReference type="GO" id="GO:0003677">
    <property type="term" value="F:DNA binding"/>
    <property type="evidence" value="ECO:0007669"/>
    <property type="project" value="UniProtKB-UniRule"/>
</dbReference>
<dbReference type="InterPro" id="IPR045174">
    <property type="entry name" value="Dof"/>
</dbReference>
<feature type="region of interest" description="Disordered" evidence="10">
    <location>
        <begin position="70"/>
        <end position="99"/>
    </location>
</feature>
<dbReference type="PANTHER" id="PTHR31992">
    <property type="entry name" value="DOF ZINC FINGER PROTEIN DOF1.4-RELATED"/>
    <property type="match status" value="1"/>
</dbReference>
<evidence type="ECO:0000256" key="10">
    <source>
        <dbReference type="SAM" id="MobiDB-lite"/>
    </source>
</evidence>
<dbReference type="GO" id="GO:0003700">
    <property type="term" value="F:DNA-binding transcription factor activity"/>
    <property type="evidence" value="ECO:0007669"/>
    <property type="project" value="UniProtKB-UniRule"/>
</dbReference>
<evidence type="ECO:0000256" key="8">
    <source>
        <dbReference type="PROSITE-ProRule" id="PRU00071"/>
    </source>
</evidence>
<keyword evidence="2 8" id="KW-0863">Zinc-finger</keyword>
<dbReference type="PANTHER" id="PTHR31992:SF312">
    <property type="entry name" value="DOF ZINC FINGER PROTEIN DOF1.6"/>
    <property type="match status" value="1"/>
</dbReference>
<evidence type="ECO:0000259" key="11">
    <source>
        <dbReference type="PROSITE" id="PS50884"/>
    </source>
</evidence>
<evidence type="ECO:0000256" key="3">
    <source>
        <dbReference type="ARBA" id="ARBA00022833"/>
    </source>
</evidence>
<dbReference type="GO" id="GO:0005634">
    <property type="term" value="C:nucleus"/>
    <property type="evidence" value="ECO:0007669"/>
    <property type="project" value="UniProtKB-SubCell"/>
</dbReference>
<evidence type="ECO:0000256" key="9">
    <source>
        <dbReference type="RuleBase" id="RU369094"/>
    </source>
</evidence>
<feature type="region of interest" description="Disordered" evidence="10">
    <location>
        <begin position="1"/>
        <end position="30"/>
    </location>
</feature>
<feature type="compositionally biased region" description="Basic and acidic residues" evidence="10">
    <location>
        <begin position="1"/>
        <end position="10"/>
    </location>
</feature>
<accession>A0AAD7M0U8</accession>
<comment type="subcellular location">
    <subcellularLocation>
        <location evidence="8 9">Nucleus</location>
    </subcellularLocation>
</comment>
<dbReference type="AlphaFoldDB" id="A0AAD7M0U8"/>
<protein>
    <recommendedName>
        <fullName evidence="9">Dof zinc finger protein</fullName>
    </recommendedName>
</protein>
<dbReference type="PROSITE" id="PS01361">
    <property type="entry name" value="ZF_DOF_1"/>
    <property type="match status" value="1"/>
</dbReference>
<gene>
    <name evidence="12" type="ORF">O6P43_016107</name>
</gene>
<dbReference type="GO" id="GO:0008270">
    <property type="term" value="F:zinc ion binding"/>
    <property type="evidence" value="ECO:0007669"/>
    <property type="project" value="UniProtKB-KW"/>
</dbReference>
<dbReference type="KEGG" id="qsa:O6P43_016107"/>
<keyword evidence="7 8" id="KW-0539">Nucleus</keyword>
<keyword evidence="4 9" id="KW-0805">Transcription regulation</keyword>
<comment type="caution">
    <text evidence="12">The sequence shown here is derived from an EMBL/GenBank/DDBJ whole genome shotgun (WGS) entry which is preliminary data.</text>
</comment>
<keyword evidence="3 9" id="KW-0862">Zinc</keyword>
<organism evidence="12 13">
    <name type="scientific">Quillaja saponaria</name>
    <name type="common">Soap bark tree</name>
    <dbReference type="NCBI Taxonomy" id="32244"/>
    <lineage>
        <taxon>Eukaryota</taxon>
        <taxon>Viridiplantae</taxon>
        <taxon>Streptophyta</taxon>
        <taxon>Embryophyta</taxon>
        <taxon>Tracheophyta</taxon>
        <taxon>Spermatophyta</taxon>
        <taxon>Magnoliopsida</taxon>
        <taxon>eudicotyledons</taxon>
        <taxon>Gunneridae</taxon>
        <taxon>Pentapetalae</taxon>
        <taxon>rosids</taxon>
        <taxon>fabids</taxon>
        <taxon>Fabales</taxon>
        <taxon>Quillajaceae</taxon>
        <taxon>Quillaja</taxon>
    </lineage>
</organism>